<accession>A0A834RGN0</accession>
<dbReference type="InterPro" id="IPR011009">
    <property type="entry name" value="Kinase-like_dom_sf"/>
</dbReference>
<dbReference type="InterPro" id="IPR017441">
    <property type="entry name" value="Protein_kinase_ATP_BS"/>
</dbReference>
<feature type="compositionally biased region" description="Low complexity" evidence="12">
    <location>
        <begin position="242"/>
        <end position="257"/>
    </location>
</feature>
<dbReference type="SMART" id="SM00220">
    <property type="entry name" value="S_TKc"/>
    <property type="match status" value="1"/>
</dbReference>
<evidence type="ECO:0000259" key="13">
    <source>
        <dbReference type="PROSITE" id="PS50011"/>
    </source>
</evidence>
<evidence type="ECO:0000313" key="16">
    <source>
        <dbReference type="EnsemblMetazoa" id="KAF7496391.1"/>
    </source>
</evidence>
<dbReference type="GO" id="GO:0005524">
    <property type="term" value="F:ATP binding"/>
    <property type="evidence" value="ECO:0007669"/>
    <property type="project" value="UniProtKB-UniRule"/>
</dbReference>
<evidence type="ECO:0000256" key="10">
    <source>
        <dbReference type="ARBA" id="ARBA00048679"/>
    </source>
</evidence>
<evidence type="ECO:0000313" key="15">
    <source>
        <dbReference type="EMBL" id="KAF7496391.1"/>
    </source>
</evidence>
<dbReference type="SMART" id="SM00537">
    <property type="entry name" value="DCX"/>
    <property type="match status" value="2"/>
</dbReference>
<evidence type="ECO:0000256" key="6">
    <source>
        <dbReference type="ARBA" id="ARBA00022777"/>
    </source>
</evidence>
<evidence type="ECO:0000256" key="5">
    <source>
        <dbReference type="ARBA" id="ARBA00022741"/>
    </source>
</evidence>
<reference evidence="15" key="2">
    <citation type="submission" date="2020-01" db="EMBL/GenBank/DDBJ databases">
        <authorList>
            <person name="Korhonen P.K.K."/>
            <person name="Guangxu M.G."/>
            <person name="Wang T.W."/>
            <person name="Stroehlein A.J.S."/>
            <person name="Young N.D."/>
            <person name="Ang C.-S.A."/>
            <person name="Fernando D.W.F."/>
            <person name="Lu H.L."/>
            <person name="Taylor S.T."/>
            <person name="Ehtesham M.E.M."/>
            <person name="Najaraj S.H.N."/>
            <person name="Harsha G.H.G."/>
            <person name="Madugundu A.M."/>
            <person name="Renuse S.R."/>
            <person name="Holt D.H."/>
            <person name="Pandey A.P."/>
            <person name="Papenfuss A.P."/>
            <person name="Gasser R.B.G."/>
            <person name="Fischer K.F."/>
        </authorList>
    </citation>
    <scope>NUCLEOTIDE SEQUENCE</scope>
    <source>
        <strain evidence="15">SSS_KF_BRIS2020</strain>
    </source>
</reference>
<comment type="catalytic activity">
    <reaction evidence="9">
        <text>L-threonyl-[protein] + ATP = O-phospho-L-threonyl-[protein] + ADP + H(+)</text>
        <dbReference type="Rhea" id="RHEA:46608"/>
        <dbReference type="Rhea" id="RHEA-COMP:11060"/>
        <dbReference type="Rhea" id="RHEA-COMP:11605"/>
        <dbReference type="ChEBI" id="CHEBI:15378"/>
        <dbReference type="ChEBI" id="CHEBI:30013"/>
        <dbReference type="ChEBI" id="CHEBI:30616"/>
        <dbReference type="ChEBI" id="CHEBI:61977"/>
        <dbReference type="ChEBI" id="CHEBI:456216"/>
        <dbReference type="EC" id="2.7.11.1"/>
    </reaction>
</comment>
<evidence type="ECO:0000256" key="9">
    <source>
        <dbReference type="ARBA" id="ARBA00047899"/>
    </source>
</evidence>
<keyword evidence="17" id="KW-1185">Reference proteome</keyword>
<dbReference type="EC" id="2.7.11.1" evidence="2"/>
<evidence type="ECO:0000256" key="8">
    <source>
        <dbReference type="ARBA" id="ARBA00031092"/>
    </source>
</evidence>
<evidence type="ECO:0000313" key="17">
    <source>
        <dbReference type="Proteomes" id="UP000070412"/>
    </source>
</evidence>
<evidence type="ECO:0000256" key="3">
    <source>
        <dbReference type="ARBA" id="ARBA00022527"/>
    </source>
</evidence>
<keyword evidence="6 15" id="KW-0418">Kinase</keyword>
<dbReference type="Proteomes" id="UP000070412">
    <property type="component" value="Unassembled WGS sequence"/>
</dbReference>
<evidence type="ECO:0000256" key="12">
    <source>
        <dbReference type="SAM" id="MobiDB-lite"/>
    </source>
</evidence>
<feature type="domain" description="Doublecortin" evidence="14">
    <location>
        <begin position="297"/>
        <end position="394"/>
    </location>
</feature>
<feature type="region of interest" description="Disordered" evidence="12">
    <location>
        <begin position="654"/>
        <end position="682"/>
    </location>
</feature>
<dbReference type="InterPro" id="IPR036572">
    <property type="entry name" value="Doublecortin_dom_sf"/>
</dbReference>
<dbReference type="PROSITE" id="PS00107">
    <property type="entry name" value="PROTEIN_KINASE_ATP"/>
    <property type="match status" value="1"/>
</dbReference>
<dbReference type="AlphaFoldDB" id="A0A834RGN0"/>
<evidence type="ECO:0000256" key="1">
    <source>
        <dbReference type="ARBA" id="ARBA00005354"/>
    </source>
</evidence>
<comment type="catalytic activity">
    <reaction evidence="10">
        <text>L-seryl-[protein] + ATP = O-phospho-L-seryl-[protein] + ADP + H(+)</text>
        <dbReference type="Rhea" id="RHEA:17989"/>
        <dbReference type="Rhea" id="RHEA-COMP:9863"/>
        <dbReference type="Rhea" id="RHEA-COMP:11604"/>
        <dbReference type="ChEBI" id="CHEBI:15378"/>
        <dbReference type="ChEBI" id="CHEBI:29999"/>
        <dbReference type="ChEBI" id="CHEBI:30616"/>
        <dbReference type="ChEBI" id="CHEBI:83421"/>
        <dbReference type="ChEBI" id="CHEBI:456216"/>
        <dbReference type="EC" id="2.7.11.1"/>
    </reaction>
</comment>
<evidence type="ECO:0000259" key="14">
    <source>
        <dbReference type="PROSITE" id="PS50309"/>
    </source>
</evidence>
<dbReference type="FunFam" id="3.30.200.20:FF:000315">
    <property type="entry name" value="Calcium-dependent protein kinase 3"/>
    <property type="match status" value="1"/>
</dbReference>
<protein>
    <recommendedName>
        <fullName evidence="2">non-specific serine/threonine protein kinase</fullName>
        <ecNumber evidence="2">2.7.11.1</ecNumber>
    </recommendedName>
    <alternativeName>
        <fullName evidence="8">Doublecortin-like and CAM kinase-like protein</fullName>
    </alternativeName>
</protein>
<dbReference type="Pfam" id="PF03607">
    <property type="entry name" value="DCX"/>
    <property type="match status" value="2"/>
</dbReference>
<dbReference type="GO" id="GO:0035556">
    <property type="term" value="P:intracellular signal transduction"/>
    <property type="evidence" value="ECO:0007669"/>
    <property type="project" value="InterPro"/>
</dbReference>
<dbReference type="InterPro" id="IPR003533">
    <property type="entry name" value="Doublecortin_dom"/>
</dbReference>
<dbReference type="PANTHER" id="PTHR24347">
    <property type="entry name" value="SERINE/THREONINE-PROTEIN KINASE"/>
    <property type="match status" value="1"/>
</dbReference>
<feature type="compositionally biased region" description="Basic and acidic residues" evidence="12">
    <location>
        <begin position="209"/>
        <end position="240"/>
    </location>
</feature>
<sequence length="1091" mass="123746">MAPETLNAIKRPPLATLNQSITNELQSVKQCSSHDNSNDYQLLNQTSSSSSSLQTIINKSVNRSKVFRCRFFVNGDKHFAGLCYVINIDRLRTFDALCAELSRLLIDVKTLPSGVRKIYSIDGSVKITSLEKLSHNSDYVCSSNDHFIRLDYLKNVLIAQSNQNNQSIRSVSPKTNPYSRDRFVCSSQSENDFPTSNLENHKNALAFSKTHEKNRNNETRSYGENDRNDQSTRSSQEKTKFSSRVRPSSSSSSSSSSATRKKKQSLANQKATMISATNNSNQTLSNTSNSLANIRPKLVAVIRGSCRAEPSMRPSRRVFRFLLNNRIAQNYEQLLNEISKCVKLNIGAVHQIYGLISAKKIVQLNDFFNDEYVYLVYGRSEKCNFNDFLLDEYEQREIASIVSWAYLNSFYDASKASQTMKSQKVKCSVDEDCSRMKKQSKKVSHNKSSKQMNGKDLKTLSLPRNFFKNNLIKQSNSKLSNLYDQDDENQNHSYSLSNYHQDSKQSIELDEKCINEINSNHETFKRNSEVNQIDLKVDKHSKAFVKPIQSKNCSAKTVDRNLFFNSHLVQESNDMSWPLQRDSSMDSRNSISISSLNRNRNPKLLDDYSSISNNCGISTSGGASSVSCSDDFSFTAIETEENSNVFEDCSNVKNNNEHNPEFPSNKISIDNNGDESETDSESSIHSLSSLSCNIQNDEIKFSSQVPSSKQSNKFGKCPKSQPIQECCPKNSRFISNNQRKVNDCNTPPSNRIATKKVSRKILVNSKPQTIGSSHQKLMQIPPVTEFKPKKEVEDLYFVDKSIGDGKFGVVYTCIHRSTRQSYALKVVDKRTMQQVLPNSGRCGSINTEVSILRGLQHPNIIRLFDHFDYEDQSYLVLELLQGGDLFDAITVAYRYTESEASSMISDLLEAISYLHKLNIVHRDIKLENLLVSYQPINNTSRGRDPKMTNNDSQPQQYRRIIKLADFGLAVKIRNNEKLHTVCGTPIYVAPEILLEVGYSYPVDIWAAGVILYILLSGLPPFVNEENDQDRLFDQIISGEFDFFANQWWSISDSVKRLIQCMLCVDQEKRITADQALNNNWIRTFSNSNRPA</sequence>
<dbReference type="SUPFAM" id="SSF89837">
    <property type="entry name" value="Doublecortin (DC)"/>
    <property type="match status" value="2"/>
</dbReference>
<gene>
    <name evidence="15" type="ORF">SSS_5524</name>
</gene>
<name>A0A834RGN0_SARSC</name>
<dbReference type="EMBL" id="WVUK01000010">
    <property type="protein sequence ID" value="KAF7496391.1"/>
    <property type="molecule type" value="Genomic_DNA"/>
</dbReference>
<feature type="binding site" evidence="11">
    <location>
        <position position="825"/>
    </location>
    <ligand>
        <name>ATP</name>
        <dbReference type="ChEBI" id="CHEBI:30616"/>
    </ligand>
</feature>
<dbReference type="PROSITE" id="PS50011">
    <property type="entry name" value="PROTEIN_KINASE_DOM"/>
    <property type="match status" value="1"/>
</dbReference>
<feature type="region of interest" description="Disordered" evidence="12">
    <location>
        <begin position="206"/>
        <end position="269"/>
    </location>
</feature>
<dbReference type="EnsemblMetazoa" id="SSS_5524s_mrna">
    <property type="protein sequence ID" value="KAF7496391.1"/>
    <property type="gene ID" value="SSS_5524"/>
</dbReference>
<reference evidence="17" key="1">
    <citation type="journal article" date="2020" name="PLoS Negl. Trop. Dis.">
        <title>High-quality nuclear genome for Sarcoptes scabiei-A critical resource for a neglected parasite.</title>
        <authorList>
            <person name="Korhonen P.K."/>
            <person name="Gasser R.B."/>
            <person name="Ma G."/>
            <person name="Wang T."/>
            <person name="Stroehlein A.J."/>
            <person name="Young N.D."/>
            <person name="Ang C.S."/>
            <person name="Fernando D.D."/>
            <person name="Lu H.C."/>
            <person name="Taylor S."/>
            <person name="Reynolds S.L."/>
            <person name="Mofiz E."/>
            <person name="Najaraj S.H."/>
            <person name="Gowda H."/>
            <person name="Madugundu A."/>
            <person name="Renuse S."/>
            <person name="Holt D."/>
            <person name="Pandey A."/>
            <person name="Papenfuss A.T."/>
            <person name="Fischer K."/>
        </authorList>
    </citation>
    <scope>NUCLEOTIDE SEQUENCE [LARGE SCALE GENOMIC DNA]</scope>
</reference>
<organism evidence="15">
    <name type="scientific">Sarcoptes scabiei</name>
    <name type="common">Itch mite</name>
    <name type="synonym">Acarus scabiei</name>
    <dbReference type="NCBI Taxonomy" id="52283"/>
    <lineage>
        <taxon>Eukaryota</taxon>
        <taxon>Metazoa</taxon>
        <taxon>Ecdysozoa</taxon>
        <taxon>Arthropoda</taxon>
        <taxon>Chelicerata</taxon>
        <taxon>Arachnida</taxon>
        <taxon>Acari</taxon>
        <taxon>Acariformes</taxon>
        <taxon>Sarcoptiformes</taxon>
        <taxon>Astigmata</taxon>
        <taxon>Psoroptidia</taxon>
        <taxon>Sarcoptoidea</taxon>
        <taxon>Sarcoptidae</taxon>
        <taxon>Sarcoptinae</taxon>
        <taxon>Sarcoptes</taxon>
    </lineage>
</organism>
<evidence type="ECO:0000256" key="11">
    <source>
        <dbReference type="PROSITE-ProRule" id="PRU10141"/>
    </source>
</evidence>
<keyword evidence="5 11" id="KW-0547">Nucleotide-binding</keyword>
<dbReference type="PROSITE" id="PS00108">
    <property type="entry name" value="PROTEIN_KINASE_ST"/>
    <property type="match status" value="1"/>
</dbReference>
<dbReference type="OrthoDB" id="6516135at2759"/>
<keyword evidence="4" id="KW-0808">Transferase</keyword>
<evidence type="ECO:0000256" key="7">
    <source>
        <dbReference type="ARBA" id="ARBA00022840"/>
    </source>
</evidence>
<comment type="similarity">
    <text evidence="1">Belongs to the protein kinase superfamily. CAMK Ser/Thr protein kinase family. CaMK subfamily.</text>
</comment>
<keyword evidence="3" id="KW-0723">Serine/threonine-protein kinase</keyword>
<keyword evidence="7 11" id="KW-0067">ATP-binding</keyword>
<dbReference type="SUPFAM" id="SSF56112">
    <property type="entry name" value="Protein kinase-like (PK-like)"/>
    <property type="match status" value="1"/>
</dbReference>
<feature type="domain" description="Doublecortin" evidence="14">
    <location>
        <begin position="67"/>
        <end position="153"/>
    </location>
</feature>
<dbReference type="Gene3D" id="3.10.20.230">
    <property type="entry name" value="Doublecortin domain"/>
    <property type="match status" value="2"/>
</dbReference>
<feature type="region of interest" description="Disordered" evidence="12">
    <location>
        <begin position="575"/>
        <end position="594"/>
    </location>
</feature>
<proteinExistence type="inferred from homology"/>
<feature type="domain" description="Protein kinase" evidence="13">
    <location>
        <begin position="796"/>
        <end position="1081"/>
    </location>
</feature>
<dbReference type="InterPro" id="IPR000719">
    <property type="entry name" value="Prot_kinase_dom"/>
</dbReference>
<feature type="region of interest" description="Disordered" evidence="12">
    <location>
        <begin position="436"/>
        <end position="455"/>
    </location>
</feature>
<dbReference type="InterPro" id="IPR008271">
    <property type="entry name" value="Ser/Thr_kinase_AS"/>
</dbReference>
<dbReference type="FunFam" id="1.10.510.10:FF:000571">
    <property type="entry name" value="Maternal embryonic leucine zipper kinase"/>
    <property type="match status" value="1"/>
</dbReference>
<dbReference type="GO" id="GO:0004674">
    <property type="term" value="F:protein serine/threonine kinase activity"/>
    <property type="evidence" value="ECO:0007669"/>
    <property type="project" value="UniProtKB-KW"/>
</dbReference>
<reference evidence="16" key="3">
    <citation type="submission" date="2022-06" db="UniProtKB">
        <authorList>
            <consortium name="EnsemblMetazoa"/>
        </authorList>
    </citation>
    <scope>IDENTIFICATION</scope>
</reference>
<feature type="compositionally biased region" description="Basic residues" evidence="12">
    <location>
        <begin position="436"/>
        <end position="448"/>
    </location>
</feature>
<evidence type="ECO:0000256" key="4">
    <source>
        <dbReference type="ARBA" id="ARBA00022679"/>
    </source>
</evidence>
<dbReference type="Gene3D" id="1.10.510.10">
    <property type="entry name" value="Transferase(Phosphotransferase) domain 1"/>
    <property type="match status" value="1"/>
</dbReference>
<dbReference type="PROSITE" id="PS50309">
    <property type="entry name" value="DC"/>
    <property type="match status" value="2"/>
</dbReference>
<dbReference type="Pfam" id="PF00069">
    <property type="entry name" value="Pkinase"/>
    <property type="match status" value="1"/>
</dbReference>
<evidence type="ECO:0000256" key="2">
    <source>
        <dbReference type="ARBA" id="ARBA00012513"/>
    </source>
</evidence>